<dbReference type="SUPFAM" id="SSF51412">
    <property type="entry name" value="Inosine monophosphate dehydrogenase (IMPDH)"/>
    <property type="match status" value="1"/>
</dbReference>
<keyword evidence="2" id="KW-0560">Oxidoreductase</keyword>
<dbReference type="PATRIC" id="fig|1445510.3.peg.3709"/>
<dbReference type="GO" id="GO:0004318">
    <property type="term" value="F:enoyl-[acyl-carrier-protein] reductase (NADH) activity"/>
    <property type="evidence" value="ECO:0007669"/>
    <property type="project" value="UniProtKB-EC"/>
</dbReference>
<dbReference type="RefSeq" id="WP_044617962.1">
    <property type="nucleotide sequence ID" value="NZ_CP007142.1"/>
</dbReference>
<dbReference type="AlphaFoldDB" id="A0A0C5VQV7"/>
<dbReference type="PANTHER" id="PTHR32332:SF20">
    <property type="entry name" value="2-NITROPROPANE DIOXYGENASE-LIKE PROTEIN"/>
    <property type="match status" value="1"/>
</dbReference>
<dbReference type="Pfam" id="PF21607">
    <property type="entry name" value="FabD_helical_ins"/>
    <property type="match status" value="1"/>
</dbReference>
<dbReference type="KEGG" id="gsn:YC6258_03732"/>
<dbReference type="PANTHER" id="PTHR32332">
    <property type="entry name" value="2-NITROPROPANE DIOXYGENASE"/>
    <property type="match status" value="1"/>
</dbReference>
<dbReference type="Pfam" id="PF03060">
    <property type="entry name" value="NMO"/>
    <property type="match status" value="1"/>
</dbReference>
<evidence type="ECO:0000313" key="3">
    <source>
        <dbReference type="EMBL" id="DAC80069.1"/>
    </source>
</evidence>
<dbReference type="EMBL" id="BK010667">
    <property type="protein sequence ID" value="DAC80069.1"/>
    <property type="molecule type" value="Genomic_DNA"/>
</dbReference>
<evidence type="ECO:0000259" key="1">
    <source>
        <dbReference type="Pfam" id="PF21607"/>
    </source>
</evidence>
<reference evidence="2 4" key="1">
    <citation type="submission" date="2014-01" db="EMBL/GenBank/DDBJ databases">
        <title>Full genme sequencing of cellulolytic bacterium Gynuella sunshinyii YC6258T gen. nov., sp. nov.</title>
        <authorList>
            <person name="Khan H."/>
            <person name="Chung E.J."/>
            <person name="Chung Y.R."/>
        </authorList>
    </citation>
    <scope>NUCLEOTIDE SEQUENCE [LARGE SCALE GENOMIC DNA]</scope>
    <source>
        <strain evidence="2 4">YC6258</strain>
    </source>
</reference>
<dbReference type="InterPro" id="IPR014179">
    <property type="entry name" value="PfaD-like_TIM-barrel"/>
</dbReference>
<dbReference type="STRING" id="1445510.YC6258_03732"/>
<sequence length="452" mass="49982">MNSRGRFIHLGSKEFLREYRVRHPYVAGAMYKGIASAELVIAMASQGMLSFLGTGGMKFDEVERSIVNIKQAAGADKPFGMNMLSNFEEPEKETALIQLYLKHGISVIEAASYISISEALVYYRVAGLTAGPDGKPLCRNRIIAKVSRPEVAARFLSPPPDDKVASLLQQGLITPAQAQLAPQVPMADDICVESDSGGHTDQGVMTVLFPAIRLLADEYNRRFEYPRPVRVGAAGGLGTPHALAAAFMLGADFVVTGSINQCTVEAGISEDVKNMLEKAQPQDMAIVPAGDMFELGAKVQVLKKGTLFHVRANKLYELYRNYDAIDSIPADVISKLEEQIFARKISDIWAETEAFYRRHRPQEITKAASSPKHKMALIFKWYFVHGTRMALRGEQSQRVNYQVQSGPALGAFNQWVKGTALESWRNRHVVDIAHKLMQGAQDHVNQFLLTEV</sequence>
<evidence type="ECO:0000313" key="2">
    <source>
        <dbReference type="EMBL" id="AJQ95768.1"/>
    </source>
</evidence>
<keyword evidence="2" id="KW-0012">Acyltransferase</keyword>
<dbReference type="Gene3D" id="3.20.20.70">
    <property type="entry name" value="Aldolase class I"/>
    <property type="match status" value="1"/>
</dbReference>
<dbReference type="GO" id="GO:0051213">
    <property type="term" value="F:dioxygenase activity"/>
    <property type="evidence" value="ECO:0007669"/>
    <property type="project" value="UniProtKB-KW"/>
</dbReference>
<keyword evidence="2" id="KW-0223">Dioxygenase</keyword>
<feature type="domain" description="[Acyl-carrier-protein] S-malonyltransferase-like inserted helical" evidence="1">
    <location>
        <begin position="322"/>
        <end position="401"/>
    </location>
</feature>
<name>A0A0C5VQV7_9GAMM</name>
<gene>
    <name evidence="2" type="ORF">YC6258_03732</name>
</gene>
<dbReference type="EC" id="1.3.1.9" evidence="2"/>
<dbReference type="NCBIfam" id="TIGR02814">
    <property type="entry name" value="pfaD_fam"/>
    <property type="match status" value="1"/>
</dbReference>
<reference evidence="3" key="2">
    <citation type="journal article" date="2019" name="Nat. Chem. Biol.">
        <title>Automated structure prediction of trans-acyltransferase polyketide synthase products.</title>
        <authorList>
            <person name="Helfrich E.J.N."/>
            <person name="Ueoka R."/>
            <person name="Dolev A."/>
            <person name="Rust M."/>
            <person name="Meoded R.A."/>
            <person name="Bhushan A."/>
            <person name="Califano G."/>
            <person name="Costa R."/>
            <person name="Gugger M."/>
            <person name="Steinbeck C."/>
            <person name="Moreno P."/>
            <person name="Piel J."/>
        </authorList>
    </citation>
    <scope>NUCLEOTIDE SEQUENCE</scope>
    <source>
        <strain evidence="3">YC6258</strain>
    </source>
</reference>
<dbReference type="InterPro" id="IPR049489">
    <property type="entry name" value="FabD-like_helical_ins"/>
</dbReference>
<dbReference type="InterPro" id="IPR013785">
    <property type="entry name" value="Aldolase_TIM"/>
</dbReference>
<keyword evidence="2" id="KW-0808">Transferase</keyword>
<keyword evidence="4" id="KW-1185">Reference proteome</keyword>
<dbReference type="CDD" id="cd04742">
    <property type="entry name" value="NPD_FabD"/>
    <property type="match status" value="1"/>
</dbReference>
<proteinExistence type="predicted"/>
<dbReference type="OrthoDB" id="9808564at2"/>
<dbReference type="EC" id="2.3.1.39" evidence="2"/>
<accession>A0A0C5VQV7</accession>
<dbReference type="HOGENOM" id="CLU_040029_0_0_6"/>
<organism evidence="2 4">
    <name type="scientific">Gynuella sunshinyii YC6258</name>
    <dbReference type="NCBI Taxonomy" id="1445510"/>
    <lineage>
        <taxon>Bacteria</taxon>
        <taxon>Pseudomonadati</taxon>
        <taxon>Pseudomonadota</taxon>
        <taxon>Gammaproteobacteria</taxon>
        <taxon>Oceanospirillales</taxon>
        <taxon>Saccharospirillaceae</taxon>
        <taxon>Gynuella</taxon>
    </lineage>
</organism>
<evidence type="ECO:0000313" key="4">
    <source>
        <dbReference type="Proteomes" id="UP000032266"/>
    </source>
</evidence>
<protein>
    <submittedName>
        <fullName evidence="2 3">Dioxygenase</fullName>
        <ecNumber evidence="2">1.3.1.9</ecNumber>
        <ecNumber evidence="2">2.3.1.39</ecNumber>
    </submittedName>
</protein>
<dbReference type="EMBL" id="CP007142">
    <property type="protein sequence ID" value="AJQ95768.1"/>
    <property type="molecule type" value="Genomic_DNA"/>
</dbReference>
<dbReference type="Proteomes" id="UP000032266">
    <property type="component" value="Chromosome"/>
</dbReference>
<dbReference type="GO" id="GO:0004314">
    <property type="term" value="F:[acyl-carrier-protein] S-malonyltransferase activity"/>
    <property type="evidence" value="ECO:0007669"/>
    <property type="project" value="UniProtKB-EC"/>
</dbReference>